<dbReference type="EMBL" id="CP037920">
    <property type="protein sequence ID" value="QDT95908.1"/>
    <property type="molecule type" value="Genomic_DNA"/>
</dbReference>
<name>A0A517VSB4_9PLAN</name>
<evidence type="ECO:0000256" key="2">
    <source>
        <dbReference type="ARBA" id="ARBA00023082"/>
    </source>
</evidence>
<gene>
    <name evidence="6" type="ORF">V144x_13570</name>
</gene>
<dbReference type="InterPro" id="IPR013325">
    <property type="entry name" value="RNA_pol_sigma_r2"/>
</dbReference>
<dbReference type="GO" id="GO:0016987">
    <property type="term" value="F:sigma factor activity"/>
    <property type="evidence" value="ECO:0007669"/>
    <property type="project" value="UniProtKB-KW"/>
</dbReference>
<dbReference type="Pfam" id="PF07638">
    <property type="entry name" value="Sigma70_ECF"/>
    <property type="match status" value="1"/>
</dbReference>
<dbReference type="KEGG" id="gaw:V144x_13570"/>
<dbReference type="GO" id="GO:0003677">
    <property type="term" value="F:DNA binding"/>
    <property type="evidence" value="ECO:0007669"/>
    <property type="project" value="UniProtKB-KW"/>
</dbReference>
<keyword evidence="4" id="KW-0804">Transcription</keyword>
<keyword evidence="3" id="KW-0238">DNA-binding</keyword>
<evidence type="ECO:0000259" key="5">
    <source>
        <dbReference type="Pfam" id="PF07638"/>
    </source>
</evidence>
<evidence type="ECO:0000313" key="6">
    <source>
        <dbReference type="EMBL" id="QDT95908.1"/>
    </source>
</evidence>
<keyword evidence="1" id="KW-0805">Transcription regulation</keyword>
<dbReference type="SUPFAM" id="SSF88946">
    <property type="entry name" value="Sigma2 domain of RNA polymerase sigma factors"/>
    <property type="match status" value="1"/>
</dbReference>
<organism evidence="6 7">
    <name type="scientific">Gimesia aquarii</name>
    <dbReference type="NCBI Taxonomy" id="2527964"/>
    <lineage>
        <taxon>Bacteria</taxon>
        <taxon>Pseudomonadati</taxon>
        <taxon>Planctomycetota</taxon>
        <taxon>Planctomycetia</taxon>
        <taxon>Planctomycetales</taxon>
        <taxon>Planctomycetaceae</taxon>
        <taxon>Gimesia</taxon>
    </lineage>
</organism>
<dbReference type="PANTHER" id="PTHR43133:SF8">
    <property type="entry name" value="RNA POLYMERASE SIGMA FACTOR HI_1459-RELATED"/>
    <property type="match status" value="1"/>
</dbReference>
<dbReference type="InterPro" id="IPR053812">
    <property type="entry name" value="HTH_Sigma70_ECF-like"/>
</dbReference>
<evidence type="ECO:0000313" key="7">
    <source>
        <dbReference type="Proteomes" id="UP000318704"/>
    </source>
</evidence>
<accession>A0A517VSB4</accession>
<dbReference type="Gene3D" id="1.10.1740.10">
    <property type="match status" value="1"/>
</dbReference>
<evidence type="ECO:0000256" key="1">
    <source>
        <dbReference type="ARBA" id="ARBA00023015"/>
    </source>
</evidence>
<dbReference type="GO" id="GO:0006352">
    <property type="term" value="P:DNA-templated transcription initiation"/>
    <property type="evidence" value="ECO:0007669"/>
    <property type="project" value="InterPro"/>
</dbReference>
<dbReference type="InterPro" id="IPR039425">
    <property type="entry name" value="RNA_pol_sigma-70-like"/>
</dbReference>
<dbReference type="Proteomes" id="UP000318704">
    <property type="component" value="Chromosome"/>
</dbReference>
<dbReference type="PANTHER" id="PTHR43133">
    <property type="entry name" value="RNA POLYMERASE ECF-TYPE SIGMA FACTO"/>
    <property type="match status" value="1"/>
</dbReference>
<sequence>MNDSSQPDPTETISVLADSMLQEAEDSSSQVFLEIRERFQVRLRNYVDKHLSPKLQTHADSSDILQSAFISFWKKLNSESQPSVDDHDELWPYLIKITRRKLAKSWRKIYAQKRGAGKVLPAADLAAMESDSDFQNLVFDEFDYQLDLDLQSILQKFDLETQTIASMKLSGMTNKEISQELSCSLRKVERKGSILRKAIGEYFDEHESLQSKSETLS</sequence>
<evidence type="ECO:0000256" key="3">
    <source>
        <dbReference type="ARBA" id="ARBA00023125"/>
    </source>
</evidence>
<keyword evidence="2" id="KW-0731">Sigma factor</keyword>
<dbReference type="RefSeq" id="WP_144983143.1">
    <property type="nucleotide sequence ID" value="NZ_CP037920.1"/>
</dbReference>
<dbReference type="AlphaFoldDB" id="A0A517VSB4"/>
<proteinExistence type="predicted"/>
<reference evidence="6 7" key="1">
    <citation type="submission" date="2019-03" db="EMBL/GenBank/DDBJ databases">
        <title>Deep-cultivation of Planctomycetes and their phenomic and genomic characterization uncovers novel biology.</title>
        <authorList>
            <person name="Wiegand S."/>
            <person name="Jogler M."/>
            <person name="Boedeker C."/>
            <person name="Pinto D."/>
            <person name="Vollmers J."/>
            <person name="Rivas-Marin E."/>
            <person name="Kohn T."/>
            <person name="Peeters S.H."/>
            <person name="Heuer A."/>
            <person name="Rast P."/>
            <person name="Oberbeckmann S."/>
            <person name="Bunk B."/>
            <person name="Jeske O."/>
            <person name="Meyerdierks A."/>
            <person name="Storesund J.E."/>
            <person name="Kallscheuer N."/>
            <person name="Luecker S."/>
            <person name="Lage O.M."/>
            <person name="Pohl T."/>
            <person name="Merkel B.J."/>
            <person name="Hornburger P."/>
            <person name="Mueller R.-W."/>
            <person name="Bruemmer F."/>
            <person name="Labrenz M."/>
            <person name="Spormann A.M."/>
            <person name="Op den Camp H."/>
            <person name="Overmann J."/>
            <person name="Amann R."/>
            <person name="Jetten M.S.M."/>
            <person name="Mascher T."/>
            <person name="Medema M.H."/>
            <person name="Devos D.P."/>
            <person name="Kaster A.-K."/>
            <person name="Ovreas L."/>
            <person name="Rohde M."/>
            <person name="Galperin M.Y."/>
            <person name="Jogler C."/>
        </authorList>
    </citation>
    <scope>NUCLEOTIDE SEQUENCE [LARGE SCALE GENOMIC DNA]</scope>
    <source>
        <strain evidence="6 7">V144</strain>
    </source>
</reference>
<protein>
    <submittedName>
        <fullName evidence="6">RNA polymerase sigma factor</fullName>
    </submittedName>
</protein>
<feature type="domain" description="RNA polymerase sigma-70 ECF-like HTH" evidence="5">
    <location>
        <begin position="33"/>
        <end position="198"/>
    </location>
</feature>
<evidence type="ECO:0000256" key="4">
    <source>
        <dbReference type="ARBA" id="ARBA00023163"/>
    </source>
</evidence>